<keyword evidence="5" id="KW-0233">DNA recombination</keyword>
<dbReference type="SUPFAM" id="SSF46785">
    <property type="entry name" value="Winged helix' DNA-binding domain"/>
    <property type="match status" value="1"/>
</dbReference>
<keyword evidence="10" id="KW-1185">Reference proteome</keyword>
<reference evidence="9 10" key="1">
    <citation type="submission" date="2019-12" db="EMBL/GenBank/DDBJ databases">
        <authorList>
            <person name="Alioto T."/>
            <person name="Alioto T."/>
            <person name="Gomez Garrido J."/>
        </authorList>
    </citation>
    <scope>NUCLEOTIDE SEQUENCE [LARGE SCALE GENOMIC DNA]</scope>
</reference>
<accession>A0A8S0VLQ2</accession>
<keyword evidence="6" id="KW-0234">DNA repair</keyword>
<dbReference type="PANTHER" id="PTHR13989:SF16">
    <property type="entry name" value="REPLICATION PROTEIN A2"/>
    <property type="match status" value="1"/>
</dbReference>
<dbReference type="Gramene" id="OE9A027782T1">
    <property type="protein sequence ID" value="OE9A027782C1"/>
    <property type="gene ID" value="OE9A027782"/>
</dbReference>
<organism evidence="9 10">
    <name type="scientific">Olea europaea subsp. europaea</name>
    <dbReference type="NCBI Taxonomy" id="158383"/>
    <lineage>
        <taxon>Eukaryota</taxon>
        <taxon>Viridiplantae</taxon>
        <taxon>Streptophyta</taxon>
        <taxon>Embryophyta</taxon>
        <taxon>Tracheophyta</taxon>
        <taxon>Spermatophyta</taxon>
        <taxon>Magnoliopsida</taxon>
        <taxon>eudicotyledons</taxon>
        <taxon>Gunneridae</taxon>
        <taxon>Pentapetalae</taxon>
        <taxon>asterids</taxon>
        <taxon>lamiids</taxon>
        <taxon>Lamiales</taxon>
        <taxon>Oleaceae</taxon>
        <taxon>Oleeae</taxon>
        <taxon>Olea</taxon>
    </lineage>
</organism>
<dbReference type="InterPro" id="IPR036388">
    <property type="entry name" value="WH-like_DNA-bd_sf"/>
</dbReference>
<evidence type="ECO:0000256" key="3">
    <source>
        <dbReference type="ARBA" id="ARBA00022763"/>
    </source>
</evidence>
<dbReference type="GO" id="GO:0006289">
    <property type="term" value="P:nucleotide-excision repair"/>
    <property type="evidence" value="ECO:0007669"/>
    <property type="project" value="TreeGrafter"/>
</dbReference>
<evidence type="ECO:0000256" key="5">
    <source>
        <dbReference type="ARBA" id="ARBA00023172"/>
    </source>
</evidence>
<comment type="caution">
    <text evidence="9">The sequence shown here is derived from an EMBL/GenBank/DDBJ whole genome shotgun (WGS) entry which is preliminary data.</text>
</comment>
<dbReference type="EMBL" id="CACTIH010009484">
    <property type="protein sequence ID" value="CAA3031795.1"/>
    <property type="molecule type" value="Genomic_DNA"/>
</dbReference>
<gene>
    <name evidence="9" type="ORF">OLEA9_A027782</name>
</gene>
<dbReference type="OrthoDB" id="25571at2759"/>
<dbReference type="GO" id="GO:0035861">
    <property type="term" value="C:site of double-strand break"/>
    <property type="evidence" value="ECO:0007669"/>
    <property type="project" value="TreeGrafter"/>
</dbReference>
<feature type="domain" description="Replication protein A C-terminal" evidence="8">
    <location>
        <begin position="19"/>
        <end position="89"/>
    </location>
</feature>
<dbReference type="GO" id="GO:0005662">
    <property type="term" value="C:DNA replication factor A complex"/>
    <property type="evidence" value="ECO:0007669"/>
    <property type="project" value="TreeGrafter"/>
</dbReference>
<dbReference type="GO" id="GO:0006260">
    <property type="term" value="P:DNA replication"/>
    <property type="evidence" value="ECO:0007669"/>
    <property type="project" value="TreeGrafter"/>
</dbReference>
<dbReference type="InterPro" id="IPR036390">
    <property type="entry name" value="WH_DNA-bd_sf"/>
</dbReference>
<dbReference type="Proteomes" id="UP000594638">
    <property type="component" value="Unassembled WGS sequence"/>
</dbReference>
<evidence type="ECO:0000256" key="4">
    <source>
        <dbReference type="ARBA" id="ARBA00023125"/>
    </source>
</evidence>
<protein>
    <submittedName>
        <fullName evidence="9">Replication A 32 kDa subunit B-like isoform X1</fullName>
    </submittedName>
</protein>
<sequence>MPNSAVNTPLNGFQPTPSNHFSVQYDMDGIKGIDKFVLDYLQQPPCLAREKGVPRNELAQQLNLPEHKILEAIESLESEGLVYSTIDEHHYKSTQPTVEFQ</sequence>
<dbReference type="GO" id="GO:0003697">
    <property type="term" value="F:single-stranded DNA binding"/>
    <property type="evidence" value="ECO:0007669"/>
    <property type="project" value="TreeGrafter"/>
</dbReference>
<name>A0A8S0VLQ2_OLEEU</name>
<dbReference type="GO" id="GO:0000781">
    <property type="term" value="C:chromosome, telomeric region"/>
    <property type="evidence" value="ECO:0007669"/>
    <property type="project" value="TreeGrafter"/>
</dbReference>
<dbReference type="FunFam" id="1.10.10.10:FF:000168">
    <property type="entry name" value="Replication protein A 32 kDa subunit"/>
    <property type="match status" value="1"/>
</dbReference>
<keyword evidence="4" id="KW-0238">DNA-binding</keyword>
<comment type="subcellular location">
    <subcellularLocation>
        <location evidence="1">Nucleus</location>
    </subcellularLocation>
</comment>
<dbReference type="Pfam" id="PF08784">
    <property type="entry name" value="RPA_C"/>
    <property type="match status" value="1"/>
</dbReference>
<dbReference type="AlphaFoldDB" id="A0A8S0VLQ2"/>
<evidence type="ECO:0000313" key="9">
    <source>
        <dbReference type="EMBL" id="CAA3031795.1"/>
    </source>
</evidence>
<dbReference type="PANTHER" id="PTHR13989">
    <property type="entry name" value="REPLICATION PROTEIN A-RELATED"/>
    <property type="match status" value="1"/>
</dbReference>
<proteinExistence type="inferred from homology"/>
<comment type="similarity">
    <text evidence="2">Belongs to the replication factor A protein 2 family.</text>
</comment>
<keyword evidence="3" id="KW-0227">DNA damage</keyword>
<dbReference type="InterPro" id="IPR014892">
    <property type="entry name" value="RPA_C"/>
</dbReference>
<evidence type="ECO:0000313" key="10">
    <source>
        <dbReference type="Proteomes" id="UP000594638"/>
    </source>
</evidence>
<evidence type="ECO:0000256" key="6">
    <source>
        <dbReference type="ARBA" id="ARBA00023204"/>
    </source>
</evidence>
<evidence type="ECO:0000256" key="1">
    <source>
        <dbReference type="ARBA" id="ARBA00004123"/>
    </source>
</evidence>
<keyword evidence="7" id="KW-0539">Nucleus</keyword>
<evidence type="ECO:0000259" key="8">
    <source>
        <dbReference type="Pfam" id="PF08784"/>
    </source>
</evidence>
<evidence type="ECO:0000256" key="7">
    <source>
        <dbReference type="ARBA" id="ARBA00023242"/>
    </source>
</evidence>
<evidence type="ECO:0000256" key="2">
    <source>
        <dbReference type="ARBA" id="ARBA00007815"/>
    </source>
</evidence>
<dbReference type="InterPro" id="IPR040260">
    <property type="entry name" value="RFA2-like"/>
</dbReference>
<dbReference type="GO" id="GO:0000724">
    <property type="term" value="P:double-strand break repair via homologous recombination"/>
    <property type="evidence" value="ECO:0007669"/>
    <property type="project" value="TreeGrafter"/>
</dbReference>
<dbReference type="Gene3D" id="1.10.10.10">
    <property type="entry name" value="Winged helix-like DNA-binding domain superfamily/Winged helix DNA-binding domain"/>
    <property type="match status" value="1"/>
</dbReference>